<dbReference type="AlphaFoldDB" id="A0A0S3REH3"/>
<protein>
    <submittedName>
        <fullName evidence="1">Uncharacterized protein</fullName>
    </submittedName>
</protein>
<accession>A0A0S3REH3</accession>
<sequence length="84" mass="9677">MSFILQGNTFIHKGDVVIEEGEEDALMPDVADIFGPLRTHEDSSSFMEENIVTLPRRMEEMYNLQPQGIKNCFLFMVFNMTKCV</sequence>
<organism evidence="1 2">
    <name type="scientific">Vigna angularis var. angularis</name>
    <dbReference type="NCBI Taxonomy" id="157739"/>
    <lineage>
        <taxon>Eukaryota</taxon>
        <taxon>Viridiplantae</taxon>
        <taxon>Streptophyta</taxon>
        <taxon>Embryophyta</taxon>
        <taxon>Tracheophyta</taxon>
        <taxon>Spermatophyta</taxon>
        <taxon>Magnoliopsida</taxon>
        <taxon>eudicotyledons</taxon>
        <taxon>Gunneridae</taxon>
        <taxon>Pentapetalae</taxon>
        <taxon>rosids</taxon>
        <taxon>fabids</taxon>
        <taxon>Fabales</taxon>
        <taxon>Fabaceae</taxon>
        <taxon>Papilionoideae</taxon>
        <taxon>50 kb inversion clade</taxon>
        <taxon>NPAAA clade</taxon>
        <taxon>indigoferoid/millettioid clade</taxon>
        <taxon>Phaseoleae</taxon>
        <taxon>Vigna</taxon>
    </lineage>
</organism>
<dbReference type="Proteomes" id="UP000291084">
    <property type="component" value="Chromosome 2"/>
</dbReference>
<evidence type="ECO:0000313" key="2">
    <source>
        <dbReference type="Proteomes" id="UP000291084"/>
    </source>
</evidence>
<proteinExistence type="predicted"/>
<dbReference type="EMBL" id="AP015035">
    <property type="protein sequence ID" value="BAT78967.1"/>
    <property type="molecule type" value="Genomic_DNA"/>
</dbReference>
<keyword evidence="2" id="KW-1185">Reference proteome</keyword>
<feature type="non-terminal residue" evidence="1">
    <location>
        <position position="84"/>
    </location>
</feature>
<gene>
    <name evidence="1" type="primary">Vigan.02G173900</name>
    <name evidence="1" type="ORF">VIGAN_02173900</name>
</gene>
<reference evidence="1 2" key="1">
    <citation type="journal article" date="2015" name="Sci. Rep.">
        <title>The power of single molecule real-time sequencing technology in the de novo assembly of a eukaryotic genome.</title>
        <authorList>
            <person name="Sakai H."/>
            <person name="Naito K."/>
            <person name="Ogiso-Tanaka E."/>
            <person name="Takahashi Y."/>
            <person name="Iseki K."/>
            <person name="Muto C."/>
            <person name="Satou K."/>
            <person name="Teruya K."/>
            <person name="Shiroma A."/>
            <person name="Shimoji M."/>
            <person name="Hirano T."/>
            <person name="Itoh T."/>
            <person name="Kaga A."/>
            <person name="Tomooka N."/>
        </authorList>
    </citation>
    <scope>NUCLEOTIDE SEQUENCE [LARGE SCALE GENOMIC DNA]</scope>
    <source>
        <strain evidence="2">cv. Shumari</strain>
    </source>
</reference>
<name>A0A0S3REH3_PHAAN</name>
<evidence type="ECO:0000313" key="1">
    <source>
        <dbReference type="EMBL" id="BAT78967.1"/>
    </source>
</evidence>